<comment type="caution">
    <text evidence="1">The sequence shown here is derived from an EMBL/GenBank/DDBJ whole genome shotgun (WGS) entry which is preliminary data.</text>
</comment>
<gene>
    <name evidence="1" type="ORF">DPEC_G00146790</name>
</gene>
<reference evidence="1" key="1">
    <citation type="submission" date="2021-05" db="EMBL/GenBank/DDBJ databases">
        <authorList>
            <person name="Pan Q."/>
            <person name="Jouanno E."/>
            <person name="Zahm M."/>
            <person name="Klopp C."/>
            <person name="Cabau C."/>
            <person name="Louis A."/>
            <person name="Berthelot C."/>
            <person name="Parey E."/>
            <person name="Roest Crollius H."/>
            <person name="Montfort J."/>
            <person name="Robinson-Rechavi M."/>
            <person name="Bouchez O."/>
            <person name="Lampietro C."/>
            <person name="Lopez Roques C."/>
            <person name="Donnadieu C."/>
            <person name="Postlethwait J."/>
            <person name="Bobe J."/>
            <person name="Dillon D."/>
            <person name="Chandos A."/>
            <person name="von Hippel F."/>
            <person name="Guiguen Y."/>
        </authorList>
    </citation>
    <scope>NUCLEOTIDE SEQUENCE</scope>
    <source>
        <strain evidence="1">YG-Jan2019</strain>
    </source>
</reference>
<keyword evidence="2" id="KW-1185">Reference proteome</keyword>
<evidence type="ECO:0000313" key="2">
    <source>
        <dbReference type="Proteomes" id="UP001157502"/>
    </source>
</evidence>
<name>A0ACC2GPG2_DALPE</name>
<accession>A0ACC2GPG2</accession>
<dbReference type="Proteomes" id="UP001157502">
    <property type="component" value="Chromosome 11"/>
</dbReference>
<evidence type="ECO:0000313" key="1">
    <source>
        <dbReference type="EMBL" id="KAJ8005452.1"/>
    </source>
</evidence>
<protein>
    <submittedName>
        <fullName evidence="1">Uncharacterized protein</fullName>
    </submittedName>
</protein>
<dbReference type="EMBL" id="CM055738">
    <property type="protein sequence ID" value="KAJ8005452.1"/>
    <property type="molecule type" value="Genomic_DNA"/>
</dbReference>
<sequence length="398" mass="44133">MVIGTKNVKTFEVVFHDPSKAFYSSGDKISGNIVVEVCEVTKVCAIRVFGVGCAKVQYAKGKQRCDEHLDYLKYEDKVHLDHQTIDSDGSVTLRPGTKYKFMFGFELPQPGQLVSSYSGKFGCVQYFVRAEMERLSHSTLQCQTPFEVVEPLDVNTPDILAPAAGMKDKKLTCMFIPDGRVTISARIERRGYCEGEEICLSAKFENTCSRIVVPKAAIVAKHTYQANGRTKVLREKLSIARGNHIISGMSDMWQGKTIRVPKLKPSLLGCDIIHLDYVLMIYVHIPGSDKVILELPLVIGTIPFNAFGSRTNSMSSQAESLNTSSSSFSSLRLPSQPPSYSNISRDCFIDSPLTPLLDCDDDDKGLIMHTSTFQCPPPPAYTEVDEDLNINDCDLQDS</sequence>
<organism evidence="1 2">
    <name type="scientific">Dallia pectoralis</name>
    <name type="common">Alaska blackfish</name>
    <dbReference type="NCBI Taxonomy" id="75939"/>
    <lineage>
        <taxon>Eukaryota</taxon>
        <taxon>Metazoa</taxon>
        <taxon>Chordata</taxon>
        <taxon>Craniata</taxon>
        <taxon>Vertebrata</taxon>
        <taxon>Euteleostomi</taxon>
        <taxon>Actinopterygii</taxon>
        <taxon>Neopterygii</taxon>
        <taxon>Teleostei</taxon>
        <taxon>Protacanthopterygii</taxon>
        <taxon>Esociformes</taxon>
        <taxon>Umbridae</taxon>
        <taxon>Dallia</taxon>
    </lineage>
</organism>
<proteinExistence type="predicted"/>